<feature type="transmembrane region" description="Helical" evidence="7">
    <location>
        <begin position="180"/>
        <end position="202"/>
    </location>
</feature>
<evidence type="ECO:0000256" key="1">
    <source>
        <dbReference type="ARBA" id="ARBA00004651"/>
    </source>
</evidence>
<sequence>MELRPLYLPAFGAITTVALLLLLRAGQRLWSPTHTVRADLEQGHMAHALLQVGQVLGVFLISGSVVAGSVEGESLARDALWVAAHGLAALALLVLFGHLGVRVLLRARLAAEVERGNIAAGLAAGSHYLATGILLSRSLSGTDLSALGVALVFFVLAQLTLHLFVMLFRTLTAYDDAEEILGENLAAALSYAGVTVALSLIIGHAVEGSFVDWGTSLRGYALALLFALALYPVRQLFVQTLLLGARFSLRGGRLDQGIAAERNLGMGVLEAVSYLAAAFLVTRLG</sequence>
<comment type="similarity">
    <text evidence="2">Belongs to the UPF0719 family.</text>
</comment>
<feature type="transmembrane region" description="Helical" evidence="7">
    <location>
        <begin position="46"/>
        <end position="67"/>
    </location>
</feature>
<gene>
    <name evidence="8" type="ORF">F0U60_19570</name>
</gene>
<keyword evidence="6 7" id="KW-0472">Membrane</keyword>
<protein>
    <submittedName>
        <fullName evidence="8">DUF350 domain-containing protein</fullName>
    </submittedName>
</protein>
<dbReference type="Proteomes" id="UP001611383">
    <property type="component" value="Chromosome"/>
</dbReference>
<feature type="transmembrane region" description="Helical" evidence="7">
    <location>
        <begin position="147"/>
        <end position="168"/>
    </location>
</feature>
<evidence type="ECO:0000313" key="8">
    <source>
        <dbReference type="EMBL" id="WNG46065.1"/>
    </source>
</evidence>
<dbReference type="Pfam" id="PF03994">
    <property type="entry name" value="DUF350"/>
    <property type="match status" value="2"/>
</dbReference>
<feature type="transmembrane region" description="Helical" evidence="7">
    <location>
        <begin position="264"/>
        <end position="282"/>
    </location>
</feature>
<keyword evidence="9" id="KW-1185">Reference proteome</keyword>
<name>A0ABY9WUB6_9BACT</name>
<accession>A0ABY9WUB6</accession>
<dbReference type="InterPro" id="IPR007140">
    <property type="entry name" value="DUF350"/>
</dbReference>
<evidence type="ECO:0000313" key="9">
    <source>
        <dbReference type="Proteomes" id="UP001611383"/>
    </source>
</evidence>
<comment type="subcellular location">
    <subcellularLocation>
        <location evidence="1">Cell membrane</location>
        <topology evidence="1">Multi-pass membrane protein</topology>
    </subcellularLocation>
</comment>
<keyword evidence="5 7" id="KW-1133">Transmembrane helix</keyword>
<evidence type="ECO:0000256" key="2">
    <source>
        <dbReference type="ARBA" id="ARBA00005779"/>
    </source>
</evidence>
<proteinExistence type="inferred from homology"/>
<feature type="transmembrane region" description="Helical" evidence="7">
    <location>
        <begin position="79"/>
        <end position="105"/>
    </location>
</feature>
<evidence type="ECO:0000256" key="5">
    <source>
        <dbReference type="ARBA" id="ARBA00022989"/>
    </source>
</evidence>
<dbReference type="PANTHER" id="PTHR40043">
    <property type="entry name" value="UPF0719 INNER MEMBRANE PROTEIN YJFL"/>
    <property type="match status" value="1"/>
</dbReference>
<feature type="transmembrane region" description="Helical" evidence="7">
    <location>
        <begin position="6"/>
        <end position="25"/>
    </location>
</feature>
<feature type="transmembrane region" description="Helical" evidence="7">
    <location>
        <begin position="222"/>
        <end position="243"/>
    </location>
</feature>
<evidence type="ECO:0000256" key="7">
    <source>
        <dbReference type="SAM" id="Phobius"/>
    </source>
</evidence>
<keyword evidence="4 7" id="KW-0812">Transmembrane</keyword>
<reference evidence="8 9" key="1">
    <citation type="submission" date="2019-08" db="EMBL/GenBank/DDBJ databases">
        <title>Archangium and Cystobacter genomes.</title>
        <authorList>
            <person name="Chen I.-C.K."/>
            <person name="Wielgoss S."/>
        </authorList>
    </citation>
    <scope>NUCLEOTIDE SEQUENCE [LARGE SCALE GENOMIC DNA]</scope>
    <source>
        <strain evidence="8 9">Cbm 6</strain>
    </source>
</reference>
<evidence type="ECO:0000256" key="3">
    <source>
        <dbReference type="ARBA" id="ARBA00022475"/>
    </source>
</evidence>
<evidence type="ECO:0000256" key="4">
    <source>
        <dbReference type="ARBA" id="ARBA00022692"/>
    </source>
</evidence>
<evidence type="ECO:0000256" key="6">
    <source>
        <dbReference type="ARBA" id="ARBA00023136"/>
    </source>
</evidence>
<dbReference type="EMBL" id="CP043494">
    <property type="protein sequence ID" value="WNG46065.1"/>
    <property type="molecule type" value="Genomic_DNA"/>
</dbReference>
<organism evidence="8 9">
    <name type="scientific">Archangium minus</name>
    <dbReference type="NCBI Taxonomy" id="83450"/>
    <lineage>
        <taxon>Bacteria</taxon>
        <taxon>Pseudomonadati</taxon>
        <taxon>Myxococcota</taxon>
        <taxon>Myxococcia</taxon>
        <taxon>Myxococcales</taxon>
        <taxon>Cystobacterineae</taxon>
        <taxon>Archangiaceae</taxon>
        <taxon>Archangium</taxon>
    </lineage>
</organism>
<feature type="transmembrane region" description="Helical" evidence="7">
    <location>
        <begin position="117"/>
        <end position="135"/>
    </location>
</feature>
<dbReference type="PANTHER" id="PTHR40043:SF1">
    <property type="entry name" value="UPF0719 INNER MEMBRANE PROTEIN YJFL"/>
    <property type="match status" value="1"/>
</dbReference>
<keyword evidence="3" id="KW-1003">Cell membrane</keyword>
<dbReference type="RefSeq" id="WP_395822142.1">
    <property type="nucleotide sequence ID" value="NZ_CP043494.1"/>
</dbReference>